<reference evidence="3" key="2">
    <citation type="journal article" date="2017" name="Nat. Plants">
        <title>The Aegilops tauschii genome reveals multiple impacts of transposons.</title>
        <authorList>
            <person name="Zhao G."/>
            <person name="Zou C."/>
            <person name="Li K."/>
            <person name="Wang K."/>
            <person name="Li T."/>
            <person name="Gao L."/>
            <person name="Zhang X."/>
            <person name="Wang H."/>
            <person name="Yang Z."/>
            <person name="Liu X."/>
            <person name="Jiang W."/>
            <person name="Mao L."/>
            <person name="Kong X."/>
            <person name="Jiao Y."/>
            <person name="Jia J."/>
        </authorList>
    </citation>
    <scope>NUCLEOTIDE SEQUENCE [LARGE SCALE GENOMIC DNA]</scope>
    <source>
        <strain evidence="3">cv. AL8/78</strain>
    </source>
</reference>
<dbReference type="STRING" id="200361.A0A453MXT9"/>
<evidence type="ECO:0000313" key="2">
    <source>
        <dbReference type="EnsemblPlants" id="AET6Gv20140600.1"/>
    </source>
</evidence>
<name>A0A453MXT9_AEGTS</name>
<dbReference type="Pfam" id="PF11835">
    <property type="entry name" value="RRM_8"/>
    <property type="match status" value="1"/>
</dbReference>
<dbReference type="SUPFAM" id="SSF54928">
    <property type="entry name" value="RNA-binding domain, RBD"/>
    <property type="match status" value="1"/>
</dbReference>
<reference evidence="2" key="3">
    <citation type="journal article" date="2017" name="Nature">
        <title>Genome sequence of the progenitor of the wheat D genome Aegilops tauschii.</title>
        <authorList>
            <person name="Luo M.C."/>
            <person name="Gu Y.Q."/>
            <person name="Puiu D."/>
            <person name="Wang H."/>
            <person name="Twardziok S.O."/>
            <person name="Deal K.R."/>
            <person name="Huo N."/>
            <person name="Zhu T."/>
            <person name="Wang L."/>
            <person name="Wang Y."/>
            <person name="McGuire P.E."/>
            <person name="Liu S."/>
            <person name="Long H."/>
            <person name="Ramasamy R.K."/>
            <person name="Rodriguez J.C."/>
            <person name="Van S.L."/>
            <person name="Yuan L."/>
            <person name="Wang Z."/>
            <person name="Xia Z."/>
            <person name="Xiao L."/>
            <person name="Anderson O.D."/>
            <person name="Ouyang S."/>
            <person name="Liang Y."/>
            <person name="Zimin A.V."/>
            <person name="Pertea G."/>
            <person name="Qi P."/>
            <person name="Bennetzen J.L."/>
            <person name="Dai X."/>
            <person name="Dawson M.W."/>
            <person name="Muller H.G."/>
            <person name="Kugler K."/>
            <person name="Rivarola-Duarte L."/>
            <person name="Spannagl M."/>
            <person name="Mayer K.F.X."/>
            <person name="Lu F.H."/>
            <person name="Bevan M.W."/>
            <person name="Leroy P."/>
            <person name="Li P."/>
            <person name="You F.M."/>
            <person name="Sun Q."/>
            <person name="Liu Z."/>
            <person name="Lyons E."/>
            <person name="Wicker T."/>
            <person name="Salzberg S.L."/>
            <person name="Devos K.M."/>
            <person name="Dvorak J."/>
        </authorList>
    </citation>
    <scope>NUCLEOTIDE SEQUENCE [LARGE SCALE GENOMIC DNA]</scope>
    <source>
        <strain evidence="2">cv. AL8/78</strain>
    </source>
</reference>
<dbReference type="InterPro" id="IPR035979">
    <property type="entry name" value="RBD_domain_sf"/>
</dbReference>
<evidence type="ECO:0000313" key="3">
    <source>
        <dbReference type="Proteomes" id="UP000015105"/>
    </source>
</evidence>
<evidence type="ECO:0000259" key="1">
    <source>
        <dbReference type="Pfam" id="PF11835"/>
    </source>
</evidence>
<reference evidence="3" key="1">
    <citation type="journal article" date="2014" name="Science">
        <title>Ancient hybridizations among the ancestral genomes of bread wheat.</title>
        <authorList>
            <consortium name="International Wheat Genome Sequencing Consortium,"/>
            <person name="Marcussen T."/>
            <person name="Sandve S.R."/>
            <person name="Heier L."/>
            <person name="Spannagl M."/>
            <person name="Pfeifer M."/>
            <person name="Jakobsen K.S."/>
            <person name="Wulff B.B."/>
            <person name="Steuernagel B."/>
            <person name="Mayer K.F."/>
            <person name="Olsen O.A."/>
        </authorList>
    </citation>
    <scope>NUCLEOTIDE SEQUENCE [LARGE SCALE GENOMIC DNA]</scope>
    <source>
        <strain evidence="3">cv. AL8/78</strain>
    </source>
</reference>
<dbReference type="Proteomes" id="UP000015105">
    <property type="component" value="Chromosome 6D"/>
</dbReference>
<dbReference type="InterPro" id="IPR021790">
    <property type="entry name" value="PTBP1-like_RRM2"/>
</dbReference>
<protein>
    <recommendedName>
        <fullName evidence="1">PTBP1-like RNA recognition motif 2 domain-containing protein</fullName>
    </recommendedName>
</protein>
<keyword evidence="3" id="KW-1185">Reference proteome</keyword>
<organism evidence="2 3">
    <name type="scientific">Aegilops tauschii subsp. strangulata</name>
    <name type="common">Goatgrass</name>
    <dbReference type="NCBI Taxonomy" id="200361"/>
    <lineage>
        <taxon>Eukaryota</taxon>
        <taxon>Viridiplantae</taxon>
        <taxon>Streptophyta</taxon>
        <taxon>Embryophyta</taxon>
        <taxon>Tracheophyta</taxon>
        <taxon>Spermatophyta</taxon>
        <taxon>Magnoliopsida</taxon>
        <taxon>Liliopsida</taxon>
        <taxon>Poales</taxon>
        <taxon>Poaceae</taxon>
        <taxon>BOP clade</taxon>
        <taxon>Pooideae</taxon>
        <taxon>Triticodae</taxon>
        <taxon>Triticeae</taxon>
        <taxon>Triticinae</taxon>
        <taxon>Aegilops</taxon>
    </lineage>
</organism>
<dbReference type="InterPro" id="IPR012677">
    <property type="entry name" value="Nucleotide-bd_a/b_plait_sf"/>
</dbReference>
<reference evidence="2" key="4">
    <citation type="submission" date="2019-03" db="UniProtKB">
        <authorList>
            <consortium name="EnsemblPlants"/>
        </authorList>
    </citation>
    <scope>IDENTIFICATION</scope>
</reference>
<feature type="domain" description="PTBP1-like RNA recognition motif 2" evidence="1">
    <location>
        <begin position="2"/>
        <end position="89"/>
    </location>
</feature>
<accession>A0A453MXT9</accession>
<dbReference type="GO" id="GO:0003676">
    <property type="term" value="F:nucleic acid binding"/>
    <property type="evidence" value="ECO:0007669"/>
    <property type="project" value="InterPro"/>
</dbReference>
<dbReference type="EnsemblPlants" id="AET6Gv20140600.1">
    <property type="protein sequence ID" value="AET6Gv20140600.1"/>
    <property type="gene ID" value="AET6Gv20140600"/>
</dbReference>
<dbReference type="Gene3D" id="3.30.70.330">
    <property type="match status" value="1"/>
</dbReference>
<dbReference type="AlphaFoldDB" id="A0A453MXT9"/>
<sequence>MPSHKFACPEGVLDARISDVRHVVTIESIRQLFRRSGDGYVVCAYERVVDGLYGVEAYVEFRSRWRAARARDALDGHAIYDGCCILAIDLVPPVYTTTTMPDDDGMTPSYFYDDTPYAEWAAALAAVERHDEAPATSTDDLQVEASMSTVGATPSELAAPTAPTLSTTADNAVVELSESDKGLKVDDTSNAASTPTTCSTGCPSCATAEESAPTSSAALPSSMTVSNIPSELAAPVCGLYHNTDRDDLVASCLVPWSAPTSFTLPHEASPMPLRWLFTVIDLDNFAITKCSTDCLDYNTSNDVASVIEQKIQVLRPLPWPSFFSDPTWISNIRSSRELWSLVTIASDGIPMQQSVGESCTILMYSTRWLLRISSSVLQGLPSSSAAKSLMDMFLEFMSSWNYSIPSANPGMLTRYKFSYVSNSSGIELLHGCYIQVWVQFLFAG</sequence>
<proteinExistence type="predicted"/>
<dbReference type="Gramene" id="AET6Gv20140600.1">
    <property type="protein sequence ID" value="AET6Gv20140600.1"/>
    <property type="gene ID" value="AET6Gv20140600"/>
</dbReference>
<reference evidence="2" key="5">
    <citation type="journal article" date="2021" name="G3 (Bethesda)">
        <title>Aegilops tauschii genome assembly Aet v5.0 features greater sequence contiguity and improved annotation.</title>
        <authorList>
            <person name="Wang L."/>
            <person name="Zhu T."/>
            <person name="Rodriguez J.C."/>
            <person name="Deal K.R."/>
            <person name="Dubcovsky J."/>
            <person name="McGuire P.E."/>
            <person name="Lux T."/>
            <person name="Spannagl M."/>
            <person name="Mayer K.F.X."/>
            <person name="Baldrich P."/>
            <person name="Meyers B.C."/>
            <person name="Huo N."/>
            <person name="Gu Y.Q."/>
            <person name="Zhou H."/>
            <person name="Devos K.M."/>
            <person name="Bennetzen J.L."/>
            <person name="Unver T."/>
            <person name="Budak H."/>
            <person name="Gulick P.J."/>
            <person name="Galiba G."/>
            <person name="Kalapos B."/>
            <person name="Nelson D.R."/>
            <person name="Li P."/>
            <person name="You F.M."/>
            <person name="Luo M.C."/>
            <person name="Dvorak J."/>
        </authorList>
    </citation>
    <scope>NUCLEOTIDE SEQUENCE [LARGE SCALE GENOMIC DNA]</scope>
    <source>
        <strain evidence="2">cv. AL8/78</strain>
    </source>
</reference>